<dbReference type="VEuPathDB" id="FungiDB:PV06_07802"/>
<keyword evidence="9" id="KW-1185">Reference proteome</keyword>
<dbReference type="InterPro" id="IPR020843">
    <property type="entry name" value="ER"/>
</dbReference>
<dbReference type="HOGENOM" id="CLU_026673_14_1_1"/>
<keyword evidence="3 6" id="KW-0479">Metal-binding</keyword>
<dbReference type="SMART" id="SM00829">
    <property type="entry name" value="PKS_ER"/>
    <property type="match status" value="1"/>
</dbReference>
<dbReference type="AlphaFoldDB" id="A0A0D2DDW2"/>
<dbReference type="GO" id="GO:0016491">
    <property type="term" value="F:oxidoreductase activity"/>
    <property type="evidence" value="ECO:0007669"/>
    <property type="project" value="UniProtKB-KW"/>
</dbReference>
<evidence type="ECO:0000256" key="2">
    <source>
        <dbReference type="ARBA" id="ARBA00008072"/>
    </source>
</evidence>
<dbReference type="InterPro" id="IPR013149">
    <property type="entry name" value="ADH-like_C"/>
</dbReference>
<dbReference type="SUPFAM" id="SSF50129">
    <property type="entry name" value="GroES-like"/>
    <property type="match status" value="2"/>
</dbReference>
<protein>
    <recommendedName>
        <fullName evidence="7">Enoyl reductase (ER) domain-containing protein</fullName>
    </recommendedName>
</protein>
<evidence type="ECO:0000259" key="7">
    <source>
        <dbReference type="SMART" id="SM00829"/>
    </source>
</evidence>
<dbReference type="PANTHER" id="PTHR43350">
    <property type="entry name" value="NAD-DEPENDENT ALCOHOL DEHYDROGENASE"/>
    <property type="match status" value="1"/>
</dbReference>
<dbReference type="InterPro" id="IPR036291">
    <property type="entry name" value="NAD(P)-bd_dom_sf"/>
</dbReference>
<evidence type="ECO:0000256" key="1">
    <source>
        <dbReference type="ARBA" id="ARBA00001947"/>
    </source>
</evidence>
<dbReference type="EMBL" id="KN847338">
    <property type="protein sequence ID" value="KIW40620.1"/>
    <property type="molecule type" value="Genomic_DNA"/>
</dbReference>
<comment type="cofactor">
    <cofactor evidence="1 6">
        <name>Zn(2+)</name>
        <dbReference type="ChEBI" id="CHEBI:29105"/>
    </cofactor>
</comment>
<dbReference type="InterPro" id="IPR011032">
    <property type="entry name" value="GroES-like_sf"/>
</dbReference>
<sequence>MQTSGIMNKSPGPSASSKPVTALVITSHNGPFEQRQVQLKDMRPDEIIVRMVATGVCHTDVGSAMGKLPPSPPAVLGHEGAGIVEEVGADVNHLAPGDHVLLSITSCGACRPCLRGLPSYCRVGPRLLFGGARADGSHTMSMGDVDIASPYFGQSSFASRSIVTANCAVKLDKDVPLDVLCPLGCGLQTGAGTVLNDLKPSVGESIAVFGVGSVGLAAVMAAVRFTPATQIIAIDINESRLQLAAELGATVTINLSGKDVVELIKAATAGEGVDRALDATGNTAVIEAMIASAANNGIVATVGAAPAGKFVNIEPAEWIGRNVSYVGSCEGSAHPQTFIPALVEFWKQGRFPIERLIKRYPFTEINKAIDDMHHGRCIKPVLIWP</sequence>
<keyword evidence="5" id="KW-0560">Oxidoreductase</keyword>
<dbReference type="Pfam" id="PF08240">
    <property type="entry name" value="ADH_N"/>
    <property type="match status" value="1"/>
</dbReference>
<dbReference type="Gene3D" id="3.90.180.10">
    <property type="entry name" value="Medium-chain alcohol dehydrogenases, catalytic domain"/>
    <property type="match status" value="1"/>
</dbReference>
<dbReference type="InterPro" id="IPR002328">
    <property type="entry name" value="ADH_Zn_CS"/>
</dbReference>
<evidence type="ECO:0000256" key="3">
    <source>
        <dbReference type="ARBA" id="ARBA00022723"/>
    </source>
</evidence>
<name>A0A0D2DDW2_9EURO</name>
<evidence type="ECO:0000256" key="5">
    <source>
        <dbReference type="ARBA" id="ARBA00023002"/>
    </source>
</evidence>
<evidence type="ECO:0000313" key="9">
    <source>
        <dbReference type="Proteomes" id="UP000053342"/>
    </source>
</evidence>
<dbReference type="FunFam" id="3.40.50.720:FF:000003">
    <property type="entry name" value="S-(hydroxymethyl)glutathione dehydrogenase"/>
    <property type="match status" value="1"/>
</dbReference>
<evidence type="ECO:0000313" key="8">
    <source>
        <dbReference type="EMBL" id="KIW40620.1"/>
    </source>
</evidence>
<dbReference type="Pfam" id="PF00107">
    <property type="entry name" value="ADH_zinc_N"/>
    <property type="match status" value="1"/>
</dbReference>
<evidence type="ECO:0000256" key="6">
    <source>
        <dbReference type="RuleBase" id="RU361277"/>
    </source>
</evidence>
<comment type="similarity">
    <text evidence="2 6">Belongs to the zinc-containing alcohol dehydrogenase family.</text>
</comment>
<dbReference type="RefSeq" id="XP_016260836.1">
    <property type="nucleotide sequence ID" value="XM_016409082.1"/>
</dbReference>
<dbReference type="PROSITE" id="PS00059">
    <property type="entry name" value="ADH_ZINC"/>
    <property type="match status" value="1"/>
</dbReference>
<dbReference type="GO" id="GO:0008270">
    <property type="term" value="F:zinc ion binding"/>
    <property type="evidence" value="ECO:0007669"/>
    <property type="project" value="InterPro"/>
</dbReference>
<dbReference type="SUPFAM" id="SSF51735">
    <property type="entry name" value="NAD(P)-binding Rossmann-fold domains"/>
    <property type="match status" value="1"/>
</dbReference>
<reference evidence="8 9" key="1">
    <citation type="submission" date="2015-01" db="EMBL/GenBank/DDBJ databases">
        <title>The Genome Sequence of Exophiala oligosperma CBS72588.</title>
        <authorList>
            <consortium name="The Broad Institute Genomics Platform"/>
            <person name="Cuomo C."/>
            <person name="de Hoog S."/>
            <person name="Gorbushina A."/>
            <person name="Stielow B."/>
            <person name="Teixiera M."/>
            <person name="Abouelleil A."/>
            <person name="Chapman S.B."/>
            <person name="Priest M."/>
            <person name="Young S.K."/>
            <person name="Wortman J."/>
            <person name="Nusbaum C."/>
            <person name="Birren B."/>
        </authorList>
    </citation>
    <scope>NUCLEOTIDE SEQUENCE [LARGE SCALE GENOMIC DNA]</scope>
    <source>
        <strain evidence="8 9">CBS 72588</strain>
    </source>
</reference>
<keyword evidence="4 6" id="KW-0862">Zinc</keyword>
<evidence type="ECO:0000256" key="4">
    <source>
        <dbReference type="ARBA" id="ARBA00022833"/>
    </source>
</evidence>
<dbReference type="STRING" id="215243.A0A0D2DDW2"/>
<dbReference type="PANTHER" id="PTHR43350:SF2">
    <property type="entry name" value="GROES-LIKE ZINC-BINDING ALCOHOL DEHYDROGENASE FAMILY PROTEIN"/>
    <property type="match status" value="1"/>
</dbReference>
<dbReference type="CDD" id="cd08278">
    <property type="entry name" value="benzyl_alcohol_DH"/>
    <property type="match status" value="1"/>
</dbReference>
<dbReference type="Gene3D" id="3.40.50.720">
    <property type="entry name" value="NAD(P)-binding Rossmann-like Domain"/>
    <property type="match status" value="1"/>
</dbReference>
<dbReference type="Proteomes" id="UP000053342">
    <property type="component" value="Unassembled WGS sequence"/>
</dbReference>
<feature type="domain" description="Enoyl reductase (ER)" evidence="7">
    <location>
        <begin position="30"/>
        <end position="382"/>
    </location>
</feature>
<dbReference type="GeneID" id="27359876"/>
<dbReference type="OrthoDB" id="1560166at2759"/>
<dbReference type="InterPro" id="IPR013154">
    <property type="entry name" value="ADH-like_N"/>
</dbReference>
<organism evidence="8 9">
    <name type="scientific">Exophiala oligosperma</name>
    <dbReference type="NCBI Taxonomy" id="215243"/>
    <lineage>
        <taxon>Eukaryota</taxon>
        <taxon>Fungi</taxon>
        <taxon>Dikarya</taxon>
        <taxon>Ascomycota</taxon>
        <taxon>Pezizomycotina</taxon>
        <taxon>Eurotiomycetes</taxon>
        <taxon>Chaetothyriomycetidae</taxon>
        <taxon>Chaetothyriales</taxon>
        <taxon>Herpotrichiellaceae</taxon>
        <taxon>Exophiala</taxon>
    </lineage>
</organism>
<accession>A0A0D2DDW2</accession>
<gene>
    <name evidence="8" type="ORF">PV06_07802</name>
</gene>
<proteinExistence type="inferred from homology"/>